<dbReference type="Proteomes" id="UP000295254">
    <property type="component" value="Unassembled WGS sequence"/>
</dbReference>
<dbReference type="OrthoDB" id="6165466at2"/>
<dbReference type="AlphaFoldDB" id="A0A4R4KGX4"/>
<reference evidence="2" key="1">
    <citation type="journal article" date="2019" name="bioRxiv">
        <title>Bacterially produced spermidine induces plant systemic susceptibility to pathogens.</title>
        <authorList>
            <person name="Melnyk R.A."/>
            <person name="Beskrovnaya P.A."/>
            <person name="Liu Z."/>
            <person name="Song Y."/>
            <person name="Haney C.H."/>
        </authorList>
    </citation>
    <scope>NUCLEOTIDE SEQUENCE [LARGE SCALE GENOMIC DNA]</scope>
    <source>
        <strain evidence="2">Dha-51</strain>
    </source>
</reference>
<gene>
    <name evidence="1" type="ORF">EIY72_03915</name>
</gene>
<protein>
    <submittedName>
        <fullName evidence="1">Uncharacterized protein</fullName>
    </submittedName>
</protein>
<sequence>MKLNSARAAWHDALYTPWDSQGSHVEQIGLLGCSVQKTEKSVNSRHAMQQSVSARIQIAIASLPDDLRAFGNHMYSPLATDDEKDEAEDLLFQVAYQNSSRLAVMSAAKMMRARYVCAAILHRYRQINQGGQGEGIDPLPTVFKLRVWIYDTYGIELPGDQWARDWGDFVEHCFDACNWLDKEALVPVSGAIKMMKEAA</sequence>
<dbReference type="EMBL" id="RRZK01000005">
    <property type="protein sequence ID" value="TDB67294.1"/>
    <property type="molecule type" value="Genomic_DNA"/>
</dbReference>
<evidence type="ECO:0000313" key="2">
    <source>
        <dbReference type="Proteomes" id="UP000295254"/>
    </source>
</evidence>
<evidence type="ECO:0000313" key="1">
    <source>
        <dbReference type="EMBL" id="TDB67294.1"/>
    </source>
</evidence>
<keyword evidence="2" id="KW-1185">Reference proteome</keyword>
<comment type="caution">
    <text evidence="1">The sequence shown here is derived from an EMBL/GenBank/DDBJ whole genome shotgun (WGS) entry which is preliminary data.</text>
</comment>
<accession>A0A4R4KGX4</accession>
<proteinExistence type="predicted"/>
<name>A0A4R4KGX4_PSEVA</name>
<organism evidence="1 2">
    <name type="scientific">Pseudomonas vancouverensis</name>
    <dbReference type="NCBI Taxonomy" id="95300"/>
    <lineage>
        <taxon>Bacteria</taxon>
        <taxon>Pseudomonadati</taxon>
        <taxon>Pseudomonadota</taxon>
        <taxon>Gammaproteobacteria</taxon>
        <taxon>Pseudomonadales</taxon>
        <taxon>Pseudomonadaceae</taxon>
        <taxon>Pseudomonas</taxon>
    </lineage>
</organism>